<dbReference type="GeneID" id="39598294"/>
<evidence type="ECO:0000313" key="3">
    <source>
        <dbReference type="Proteomes" id="UP000283841"/>
    </source>
</evidence>
<name>A0A443HVF8_BYSSP</name>
<dbReference type="VEuPathDB" id="FungiDB:C8Q69DRAFT_444700"/>
<protein>
    <submittedName>
        <fullName evidence="2">Uncharacterized protein</fullName>
    </submittedName>
</protein>
<accession>A0A443HVF8</accession>
<dbReference type="EMBL" id="RCNU01000005">
    <property type="protein sequence ID" value="RWQ95812.1"/>
    <property type="molecule type" value="Genomic_DNA"/>
</dbReference>
<keyword evidence="3" id="KW-1185">Reference proteome</keyword>
<dbReference type="Proteomes" id="UP000283841">
    <property type="component" value="Unassembled WGS sequence"/>
</dbReference>
<proteinExistence type="predicted"/>
<reference evidence="2 3" key="1">
    <citation type="journal article" date="2018" name="Front. Microbiol.">
        <title>Genomic and genetic insights into a cosmopolitan fungus, Paecilomyces variotii (Eurotiales).</title>
        <authorList>
            <person name="Urquhart A.S."/>
            <person name="Mondo S.J."/>
            <person name="Makela M.R."/>
            <person name="Hane J.K."/>
            <person name="Wiebenga A."/>
            <person name="He G."/>
            <person name="Mihaltcheva S."/>
            <person name="Pangilinan J."/>
            <person name="Lipzen A."/>
            <person name="Barry K."/>
            <person name="de Vries R.P."/>
            <person name="Grigoriev I.V."/>
            <person name="Idnurm A."/>
        </authorList>
    </citation>
    <scope>NUCLEOTIDE SEQUENCE [LARGE SCALE GENOMIC DNA]</scope>
    <source>
        <strain evidence="2 3">CBS 101075</strain>
    </source>
</reference>
<feature type="region of interest" description="Disordered" evidence="1">
    <location>
        <begin position="42"/>
        <end position="74"/>
    </location>
</feature>
<sequence>MLIIDLARSPPATRLWYGLSVTMLSHAASAIRSTLDRPMHGGSAESPMWRKRGFSKRDTSPGIRVDCQGSTTEKKKVAGRDPSWWLAGVPYRVVNYRLPIRAYPWFYVPRGQSSLASGSLFDLSSAGSDLESKTSRS</sequence>
<evidence type="ECO:0000256" key="1">
    <source>
        <dbReference type="SAM" id="MobiDB-lite"/>
    </source>
</evidence>
<dbReference type="RefSeq" id="XP_028485457.1">
    <property type="nucleotide sequence ID" value="XM_028629017.1"/>
</dbReference>
<comment type="caution">
    <text evidence="2">The sequence shown here is derived from an EMBL/GenBank/DDBJ whole genome shotgun (WGS) entry which is preliminary data.</text>
</comment>
<gene>
    <name evidence="2" type="ORF">C8Q69DRAFT_444700</name>
</gene>
<dbReference type="AlphaFoldDB" id="A0A443HVF8"/>
<organism evidence="2 3">
    <name type="scientific">Byssochlamys spectabilis</name>
    <name type="common">Paecilomyces variotii</name>
    <dbReference type="NCBI Taxonomy" id="264951"/>
    <lineage>
        <taxon>Eukaryota</taxon>
        <taxon>Fungi</taxon>
        <taxon>Dikarya</taxon>
        <taxon>Ascomycota</taxon>
        <taxon>Pezizomycotina</taxon>
        <taxon>Eurotiomycetes</taxon>
        <taxon>Eurotiomycetidae</taxon>
        <taxon>Eurotiales</taxon>
        <taxon>Thermoascaceae</taxon>
        <taxon>Paecilomyces</taxon>
    </lineage>
</organism>
<evidence type="ECO:0000313" key="2">
    <source>
        <dbReference type="EMBL" id="RWQ95812.1"/>
    </source>
</evidence>